<sequence>MAMDTTGKQADGVAFPASIWAQTAPARPLAPALQGAVEADTVIVGGGLTGLSAALHLARAGQRVVVLEAMAVGWGASGRNNGQVIPTMTAAEPDAIAARYGEAGERFARLIGNSASLLFDIVREEDIEAEAEQTGWFQPAHSPGRARLSRARVEAWSRFGFPARLLDRDETRALLGSDFWYAGMLNPTGGHVNPLALSRGLAAAAERHGATIHEASPATGWRREDGRWIVGGARGEVRARHFLLCSNAYTGEIVPGFASRLARSIVPVLSWQMATEPVAEPLRAAIVPGRQAVSDTRGDLRFFRYDARNRLITGGVVPGRRDVARRVAEKASRNLAEAFPALGQARMTHVWSGYLGMTWDRFPRVHQLGPDGWAWIGCNGRGVAVGVSLGREMARAVHGEAVGDLALPVSEPRPLPFHSLARRIAPSYLAWLRRRDRIELPQS</sequence>
<reference evidence="4" key="1">
    <citation type="journal article" date="2019" name="Int. J. Syst. Evol. Microbiol.">
        <title>The Global Catalogue of Microorganisms (GCM) 10K type strain sequencing project: providing services to taxonomists for standard genome sequencing and annotation.</title>
        <authorList>
            <consortium name="The Broad Institute Genomics Platform"/>
            <consortium name="The Broad Institute Genome Sequencing Center for Infectious Disease"/>
            <person name="Wu L."/>
            <person name="Ma J."/>
        </authorList>
    </citation>
    <scope>NUCLEOTIDE SEQUENCE [LARGE SCALE GENOMIC DNA]</scope>
    <source>
        <strain evidence="4">ZS-35-S2</strain>
    </source>
</reference>
<dbReference type="PANTHER" id="PTHR13847">
    <property type="entry name" value="SARCOSINE DEHYDROGENASE-RELATED"/>
    <property type="match status" value="1"/>
</dbReference>
<keyword evidence="4" id="KW-1185">Reference proteome</keyword>
<comment type="caution">
    <text evidence="3">The sequence shown here is derived from an EMBL/GenBank/DDBJ whole genome shotgun (WGS) entry which is preliminary data.</text>
</comment>
<dbReference type="SUPFAM" id="SSF51905">
    <property type="entry name" value="FAD/NAD(P)-binding domain"/>
    <property type="match status" value="1"/>
</dbReference>
<dbReference type="InterPro" id="IPR036188">
    <property type="entry name" value="FAD/NAD-bd_sf"/>
</dbReference>
<feature type="domain" description="FAD dependent oxidoreductase" evidence="2">
    <location>
        <begin position="40"/>
        <end position="395"/>
    </location>
</feature>
<dbReference type="PANTHER" id="PTHR13847:SF281">
    <property type="entry name" value="FAD DEPENDENT OXIDOREDUCTASE DOMAIN-CONTAINING PROTEIN"/>
    <property type="match status" value="1"/>
</dbReference>
<dbReference type="EMBL" id="JBHUIJ010000013">
    <property type="protein sequence ID" value="MFD2238101.1"/>
    <property type="molecule type" value="Genomic_DNA"/>
</dbReference>
<dbReference type="InterPro" id="IPR006076">
    <property type="entry name" value="FAD-dep_OxRdtase"/>
</dbReference>
<name>A0ABW5CP83_9HYPH</name>
<dbReference type="EC" id="1.-.-.-" evidence="3"/>
<dbReference type="GO" id="GO:0016491">
    <property type="term" value="F:oxidoreductase activity"/>
    <property type="evidence" value="ECO:0007669"/>
    <property type="project" value="UniProtKB-KW"/>
</dbReference>
<dbReference type="Gene3D" id="3.50.50.60">
    <property type="entry name" value="FAD/NAD(P)-binding domain"/>
    <property type="match status" value="1"/>
</dbReference>
<evidence type="ECO:0000313" key="3">
    <source>
        <dbReference type="EMBL" id="MFD2238101.1"/>
    </source>
</evidence>
<organism evidence="3 4">
    <name type="scientific">Aureimonas populi</name>
    <dbReference type="NCBI Taxonomy" id="1701758"/>
    <lineage>
        <taxon>Bacteria</taxon>
        <taxon>Pseudomonadati</taxon>
        <taxon>Pseudomonadota</taxon>
        <taxon>Alphaproteobacteria</taxon>
        <taxon>Hyphomicrobiales</taxon>
        <taxon>Aurantimonadaceae</taxon>
        <taxon>Aureimonas</taxon>
    </lineage>
</organism>
<dbReference type="Gene3D" id="3.30.9.10">
    <property type="entry name" value="D-Amino Acid Oxidase, subunit A, domain 2"/>
    <property type="match status" value="1"/>
</dbReference>
<evidence type="ECO:0000313" key="4">
    <source>
        <dbReference type="Proteomes" id="UP001597371"/>
    </source>
</evidence>
<proteinExistence type="predicted"/>
<dbReference type="Proteomes" id="UP001597371">
    <property type="component" value="Unassembled WGS sequence"/>
</dbReference>
<gene>
    <name evidence="3" type="ORF">ACFSKQ_11585</name>
</gene>
<accession>A0ABW5CP83</accession>
<evidence type="ECO:0000256" key="1">
    <source>
        <dbReference type="ARBA" id="ARBA00023002"/>
    </source>
</evidence>
<keyword evidence="1 3" id="KW-0560">Oxidoreductase</keyword>
<evidence type="ECO:0000259" key="2">
    <source>
        <dbReference type="Pfam" id="PF01266"/>
    </source>
</evidence>
<dbReference type="RefSeq" id="WP_377946482.1">
    <property type="nucleotide sequence ID" value="NZ_CP072611.1"/>
</dbReference>
<protein>
    <submittedName>
        <fullName evidence="3">NAD(P)/FAD-dependent oxidoreductase</fullName>
        <ecNumber evidence="3">1.-.-.-</ecNumber>
    </submittedName>
</protein>
<dbReference type="Pfam" id="PF01266">
    <property type="entry name" value="DAO"/>
    <property type="match status" value="1"/>
</dbReference>